<reference evidence="8 9" key="1">
    <citation type="journal article" date="2016" name="Nat. Commun.">
        <title>Thousands of microbial genomes shed light on interconnected biogeochemical processes in an aquifer system.</title>
        <authorList>
            <person name="Anantharaman K."/>
            <person name="Brown C.T."/>
            <person name="Hug L.A."/>
            <person name="Sharon I."/>
            <person name="Castelle C.J."/>
            <person name="Probst A.J."/>
            <person name="Thomas B.C."/>
            <person name="Singh A."/>
            <person name="Wilkins M.J."/>
            <person name="Karaoz U."/>
            <person name="Brodie E.L."/>
            <person name="Williams K.H."/>
            <person name="Hubbard S.S."/>
            <person name="Banfield J.F."/>
        </authorList>
    </citation>
    <scope>NUCLEOTIDE SEQUENCE [LARGE SCALE GENOMIC DNA]</scope>
    <source>
        <strain evidence="9">RBG_16_55_9</strain>
    </source>
</reference>
<dbReference type="InterPro" id="IPR036249">
    <property type="entry name" value="Thioredoxin-like_sf"/>
</dbReference>
<dbReference type="STRING" id="1817864.A2Z21_05360"/>
<dbReference type="InterPro" id="IPR042128">
    <property type="entry name" value="NuoE_dom"/>
</dbReference>
<dbReference type="InterPro" id="IPR002023">
    <property type="entry name" value="NuoE-like"/>
</dbReference>
<gene>
    <name evidence="8" type="ORF">A2Z21_05360</name>
</gene>
<evidence type="ECO:0000256" key="7">
    <source>
        <dbReference type="PIRSR" id="PIRSR000216-1"/>
    </source>
</evidence>
<dbReference type="Proteomes" id="UP000179157">
    <property type="component" value="Unassembled WGS sequence"/>
</dbReference>
<comment type="caution">
    <text evidence="8">The sequence shown here is derived from an EMBL/GenBank/DDBJ whole genome shotgun (WGS) entry which is preliminary data.</text>
</comment>
<protein>
    <submittedName>
        <fullName evidence="8">NADH dehydrogenase</fullName>
    </submittedName>
</protein>
<keyword evidence="3 7" id="KW-0479">Metal-binding</keyword>
<keyword evidence="2 7" id="KW-0001">2Fe-2S</keyword>
<dbReference type="SUPFAM" id="SSF52833">
    <property type="entry name" value="Thioredoxin-like"/>
    <property type="match status" value="1"/>
</dbReference>
<comment type="cofactor">
    <cofactor evidence="7">
        <name>[2Fe-2S] cluster</name>
        <dbReference type="ChEBI" id="CHEBI:190135"/>
    </cofactor>
    <text evidence="7">Binds 1 [2Fe-2S] cluster.</text>
</comment>
<evidence type="ECO:0000256" key="3">
    <source>
        <dbReference type="ARBA" id="ARBA00022723"/>
    </source>
</evidence>
<name>A0A1F5UV29_FRAXR</name>
<dbReference type="CDD" id="cd03064">
    <property type="entry name" value="TRX_Fd_NuoE"/>
    <property type="match status" value="1"/>
</dbReference>
<dbReference type="GO" id="GO:0046872">
    <property type="term" value="F:metal ion binding"/>
    <property type="evidence" value="ECO:0007669"/>
    <property type="project" value="UniProtKB-KW"/>
</dbReference>
<sequence>MTEIDAVESPLREIFAGRRGEPAEVIPLLQAAQERLGYVPREALRVIARFTGVPESKVYGVATFYAQFKLTPMGRHHVMICRGTACHVRGGARILTAVKRELNLEEQQTSPDMKYTLETVACIGACALAPCLVVNKKVYGRLNPQKATAIFTQKE</sequence>
<feature type="binding site" evidence="7">
    <location>
        <position position="86"/>
    </location>
    <ligand>
        <name>[2Fe-2S] cluster</name>
        <dbReference type="ChEBI" id="CHEBI:190135"/>
    </ligand>
</feature>
<dbReference type="InterPro" id="IPR028431">
    <property type="entry name" value="NADP_DH_HndA-like"/>
</dbReference>
<evidence type="ECO:0000256" key="1">
    <source>
        <dbReference type="ARBA" id="ARBA00010643"/>
    </source>
</evidence>
<proteinExistence type="inferred from homology"/>
<dbReference type="GO" id="GO:0016491">
    <property type="term" value="F:oxidoreductase activity"/>
    <property type="evidence" value="ECO:0007669"/>
    <property type="project" value="InterPro"/>
</dbReference>
<dbReference type="NCBIfam" id="NF005722">
    <property type="entry name" value="PRK07539.1-2"/>
    <property type="match status" value="1"/>
</dbReference>
<dbReference type="Gene3D" id="1.10.10.1590">
    <property type="entry name" value="NADH-quinone oxidoreductase subunit E"/>
    <property type="match status" value="1"/>
</dbReference>
<feature type="binding site" evidence="7">
    <location>
        <position position="126"/>
    </location>
    <ligand>
        <name>[2Fe-2S] cluster</name>
        <dbReference type="ChEBI" id="CHEBI:190135"/>
    </ligand>
</feature>
<comment type="similarity">
    <text evidence="1">Belongs to the complex I 24 kDa subunit family.</text>
</comment>
<dbReference type="PANTHER" id="PTHR43342:SF1">
    <property type="entry name" value="BIFURCATING [FEFE] HYDROGENASE GAMMA SUBUNIT"/>
    <property type="match status" value="1"/>
</dbReference>
<dbReference type="PIRSF" id="PIRSF000216">
    <property type="entry name" value="NADH_DH_24kDa"/>
    <property type="match status" value="1"/>
</dbReference>
<evidence type="ECO:0000313" key="9">
    <source>
        <dbReference type="Proteomes" id="UP000179157"/>
    </source>
</evidence>
<keyword evidence="4 7" id="KW-0408">Iron</keyword>
<dbReference type="Gene3D" id="3.40.30.10">
    <property type="entry name" value="Glutaredoxin"/>
    <property type="match status" value="1"/>
</dbReference>
<evidence type="ECO:0000256" key="4">
    <source>
        <dbReference type="ARBA" id="ARBA00023004"/>
    </source>
</evidence>
<dbReference type="Pfam" id="PF01257">
    <property type="entry name" value="2Fe-2S_thioredx"/>
    <property type="match status" value="1"/>
</dbReference>
<comment type="cofactor">
    <cofactor evidence="6">
        <name>[2Fe-2S] cluster</name>
        <dbReference type="ChEBI" id="CHEBI:190135"/>
    </cofactor>
</comment>
<dbReference type="PANTHER" id="PTHR43342">
    <property type="entry name" value="NADH-QUINONE OXIDOREDUCTASE, E SUBUNIT"/>
    <property type="match status" value="1"/>
</dbReference>
<organism evidence="8 9">
    <name type="scientific">Fraserbacteria sp. (strain RBG_16_55_9)</name>
    <dbReference type="NCBI Taxonomy" id="1817864"/>
    <lineage>
        <taxon>Bacteria</taxon>
        <taxon>Candidatus Fraseribacteriota</taxon>
    </lineage>
</organism>
<evidence type="ECO:0000256" key="5">
    <source>
        <dbReference type="ARBA" id="ARBA00023014"/>
    </source>
</evidence>
<evidence type="ECO:0000256" key="2">
    <source>
        <dbReference type="ARBA" id="ARBA00022714"/>
    </source>
</evidence>
<feature type="binding site" evidence="7">
    <location>
        <position position="81"/>
    </location>
    <ligand>
        <name>[2Fe-2S] cluster</name>
        <dbReference type="ChEBI" id="CHEBI:190135"/>
    </ligand>
</feature>
<dbReference type="GO" id="GO:0051537">
    <property type="term" value="F:2 iron, 2 sulfur cluster binding"/>
    <property type="evidence" value="ECO:0007669"/>
    <property type="project" value="UniProtKB-KW"/>
</dbReference>
<dbReference type="AlphaFoldDB" id="A0A1F5UV29"/>
<dbReference type="InterPro" id="IPR041921">
    <property type="entry name" value="NuoE_N"/>
</dbReference>
<accession>A0A1F5UV29</accession>
<evidence type="ECO:0000256" key="6">
    <source>
        <dbReference type="ARBA" id="ARBA00034078"/>
    </source>
</evidence>
<keyword evidence="5 7" id="KW-0411">Iron-sulfur</keyword>
<evidence type="ECO:0000313" key="8">
    <source>
        <dbReference type="EMBL" id="OGF55003.1"/>
    </source>
</evidence>
<feature type="binding site" evidence="7">
    <location>
        <position position="122"/>
    </location>
    <ligand>
        <name>[2Fe-2S] cluster</name>
        <dbReference type="ChEBI" id="CHEBI:190135"/>
    </ligand>
</feature>
<dbReference type="EMBL" id="MFGX01000066">
    <property type="protein sequence ID" value="OGF55003.1"/>
    <property type="molecule type" value="Genomic_DNA"/>
</dbReference>